<evidence type="ECO:0000313" key="3">
    <source>
        <dbReference type="Proteomes" id="UP001151760"/>
    </source>
</evidence>
<dbReference type="EMBL" id="BQNB010009162">
    <property type="protein sequence ID" value="GJS59616.1"/>
    <property type="molecule type" value="Genomic_DNA"/>
</dbReference>
<comment type="caution">
    <text evidence="2">The sequence shown here is derived from an EMBL/GenBank/DDBJ whole genome shotgun (WGS) entry which is preliminary data.</text>
</comment>
<keyword evidence="3" id="KW-1185">Reference proteome</keyword>
<name>A0ABQ4X363_9ASTR</name>
<evidence type="ECO:0000256" key="1">
    <source>
        <dbReference type="SAM" id="MobiDB-lite"/>
    </source>
</evidence>
<dbReference type="Proteomes" id="UP001151760">
    <property type="component" value="Unassembled WGS sequence"/>
</dbReference>
<feature type="region of interest" description="Disordered" evidence="1">
    <location>
        <begin position="1"/>
        <end position="61"/>
    </location>
</feature>
<reference evidence="2" key="2">
    <citation type="submission" date="2022-01" db="EMBL/GenBank/DDBJ databases">
        <authorList>
            <person name="Yamashiro T."/>
            <person name="Shiraishi A."/>
            <person name="Satake H."/>
            <person name="Nakayama K."/>
        </authorList>
    </citation>
    <scope>NUCLEOTIDE SEQUENCE</scope>
</reference>
<feature type="compositionally biased region" description="Basic residues" evidence="1">
    <location>
        <begin position="1"/>
        <end position="11"/>
    </location>
</feature>
<accession>A0ABQ4X363</accession>
<evidence type="ECO:0000313" key="2">
    <source>
        <dbReference type="EMBL" id="GJS59616.1"/>
    </source>
</evidence>
<feature type="compositionally biased region" description="Polar residues" evidence="1">
    <location>
        <begin position="36"/>
        <end position="49"/>
    </location>
</feature>
<reference evidence="2" key="1">
    <citation type="journal article" date="2022" name="Int. J. Mol. Sci.">
        <title>Draft Genome of Tanacetum Coccineum: Genomic Comparison of Closely Related Tanacetum-Family Plants.</title>
        <authorList>
            <person name="Yamashiro T."/>
            <person name="Shiraishi A."/>
            <person name="Nakayama K."/>
            <person name="Satake H."/>
        </authorList>
    </citation>
    <scope>NUCLEOTIDE SEQUENCE</scope>
</reference>
<sequence length="250" mass="28216">MSVKPIWRKKLNPCNTSNELNVSSPTPMPNPLTLHQEPSQENNHPNQALPNPYIKDTPTSPQVVSHPLFPFSPINLYIAHIQAPPQSNNQTQHTPPLSPTRESLIDDINQLQDLSTLLAMHLTQQQNNIPSSPYFLNLPHTLNINQVETHVGYCLISEDATRAIPNMGFNLVNVEGFLYLEIEVVCVEFGCHLGCGAECVSTCEIDRTWELEDFLPTKWVDTHFWLSLDSLDVGLFKRMYMVEVVCDDDG</sequence>
<organism evidence="2 3">
    <name type="scientific">Tanacetum coccineum</name>
    <dbReference type="NCBI Taxonomy" id="301880"/>
    <lineage>
        <taxon>Eukaryota</taxon>
        <taxon>Viridiplantae</taxon>
        <taxon>Streptophyta</taxon>
        <taxon>Embryophyta</taxon>
        <taxon>Tracheophyta</taxon>
        <taxon>Spermatophyta</taxon>
        <taxon>Magnoliopsida</taxon>
        <taxon>eudicotyledons</taxon>
        <taxon>Gunneridae</taxon>
        <taxon>Pentapetalae</taxon>
        <taxon>asterids</taxon>
        <taxon>campanulids</taxon>
        <taxon>Asterales</taxon>
        <taxon>Asteraceae</taxon>
        <taxon>Asteroideae</taxon>
        <taxon>Anthemideae</taxon>
        <taxon>Anthemidinae</taxon>
        <taxon>Tanacetum</taxon>
    </lineage>
</organism>
<proteinExistence type="predicted"/>
<feature type="compositionally biased region" description="Polar residues" evidence="1">
    <location>
        <begin position="13"/>
        <end position="25"/>
    </location>
</feature>
<gene>
    <name evidence="2" type="ORF">Tco_0654400</name>
</gene>
<protein>
    <submittedName>
        <fullName evidence="2">Uncharacterized protein</fullName>
    </submittedName>
</protein>